<reference evidence="10 11" key="1">
    <citation type="submission" date="2019-05" db="EMBL/GenBank/DDBJ databases">
        <title>The Complete Genome Sequence of the n-alkane-degrading Desulfoglaeba alkanexedens ALDC reveals multiple alkylsuccinate synthase gene clusters.</title>
        <authorList>
            <person name="Callaghan A.V."/>
            <person name="Davidova I.A."/>
            <person name="Duncan K.E."/>
            <person name="Morris B."/>
            <person name="McInerney M.J."/>
        </authorList>
    </citation>
    <scope>NUCLEOTIDE SEQUENCE [LARGE SCALE GENOMIC DNA]</scope>
    <source>
        <strain evidence="10 11">ALDC</strain>
    </source>
</reference>
<dbReference type="OrthoDB" id="9807278at2"/>
<keyword evidence="1 8" id="KW-0963">Cytoplasm</keyword>
<organism evidence="10 11">
    <name type="scientific">Desulfoglaeba alkanexedens ALDC</name>
    <dbReference type="NCBI Taxonomy" id="980445"/>
    <lineage>
        <taxon>Bacteria</taxon>
        <taxon>Pseudomonadati</taxon>
        <taxon>Thermodesulfobacteriota</taxon>
        <taxon>Syntrophobacteria</taxon>
        <taxon>Syntrophobacterales</taxon>
        <taxon>Syntrophobacteraceae</taxon>
        <taxon>Desulfoglaeba</taxon>
    </lineage>
</organism>
<dbReference type="PIRSF" id="PIRSF000456">
    <property type="entry name" value="UDP-GlcNAc_acltr"/>
    <property type="match status" value="1"/>
</dbReference>
<dbReference type="PROSITE" id="PS00101">
    <property type="entry name" value="HEXAPEP_TRANSFERASES"/>
    <property type="match status" value="1"/>
</dbReference>
<sequence length="257" mass="27526">MEIHPTAIVDPKAELADTVVVHAYSVIGPNVTIGSGTVVGAHAMIDGWTTIGEDNQIFPFSAIGFAPQDLKYRGGPTRLVIGNRNIIREYATIHRGTEGGGGVTRMGDDNLIMAYAHVAHDCVIGSGVIMANAATLAGHVHIDDHAVVGGLSAVHQFVRIGTHAYIGGMAGINKDIPPYMLVSGVPAKLYGPNFIGLKRKGFSDETILALKRAYKTLFRSGLTLQEALERADQESDHVPEVKILVDFVRHSERGVTR</sequence>
<dbReference type="Pfam" id="PF13720">
    <property type="entry name" value="Acetyltransf_11"/>
    <property type="match status" value="1"/>
</dbReference>
<comment type="subcellular location">
    <subcellularLocation>
        <location evidence="8">Cytoplasm</location>
    </subcellularLocation>
</comment>
<evidence type="ECO:0000256" key="3">
    <source>
        <dbReference type="ARBA" id="ARBA00022556"/>
    </source>
</evidence>
<evidence type="ECO:0000256" key="1">
    <source>
        <dbReference type="ARBA" id="ARBA00022490"/>
    </source>
</evidence>
<gene>
    <name evidence="8 10" type="primary">lpxA</name>
    <name evidence="10" type="ORF">FDQ92_13040</name>
</gene>
<dbReference type="InterPro" id="IPR029098">
    <property type="entry name" value="Acetyltransf_C"/>
</dbReference>
<dbReference type="GO" id="GO:0008780">
    <property type="term" value="F:acyl-[acyl-carrier-protein]-UDP-N-acetylglucosamine O-acyltransferase activity"/>
    <property type="evidence" value="ECO:0007669"/>
    <property type="project" value="UniProtKB-UniRule"/>
</dbReference>
<comment type="subunit">
    <text evidence="8">Homotrimer.</text>
</comment>
<dbReference type="NCBIfam" id="TIGR01852">
    <property type="entry name" value="lipid_A_lpxA"/>
    <property type="match status" value="1"/>
</dbReference>
<dbReference type="CDD" id="cd03351">
    <property type="entry name" value="LbH_UDP-GlcNAc_AT"/>
    <property type="match status" value="1"/>
</dbReference>
<dbReference type="HAMAP" id="MF_00387">
    <property type="entry name" value="LpxA"/>
    <property type="match status" value="1"/>
</dbReference>
<dbReference type="Proteomes" id="UP000298602">
    <property type="component" value="Chromosome"/>
</dbReference>
<dbReference type="PANTHER" id="PTHR43480">
    <property type="entry name" value="ACYL-[ACYL-CARRIER-PROTEIN]--UDP-N-ACETYLGLUCOSAMINE O-ACYLTRANSFERASE"/>
    <property type="match status" value="1"/>
</dbReference>
<keyword evidence="2 8" id="KW-0444">Lipid biosynthesis</keyword>
<dbReference type="RefSeq" id="WP_137425845.1">
    <property type="nucleotide sequence ID" value="NZ_CP040098.1"/>
</dbReference>
<evidence type="ECO:0000256" key="2">
    <source>
        <dbReference type="ARBA" id="ARBA00022516"/>
    </source>
</evidence>
<protein>
    <recommendedName>
        <fullName evidence="8">Acyl-[acyl-carrier-protein]--UDP-N-acetylglucosamine O-acyltransferase</fullName>
        <shortName evidence="8">UDP-N-acetylglucosamine acyltransferase</shortName>
        <ecNumber evidence="8">2.3.1.129</ecNumber>
    </recommendedName>
</protein>
<dbReference type="GO" id="GO:0005737">
    <property type="term" value="C:cytoplasm"/>
    <property type="evidence" value="ECO:0007669"/>
    <property type="project" value="UniProtKB-SubCell"/>
</dbReference>
<dbReference type="InterPro" id="IPR010137">
    <property type="entry name" value="Lipid_A_LpxA"/>
</dbReference>
<reference evidence="10 11" key="2">
    <citation type="submission" date="2019-05" db="EMBL/GenBank/DDBJ databases">
        <authorList>
            <person name="Suflita J.M."/>
            <person name="Marks C.R."/>
        </authorList>
    </citation>
    <scope>NUCLEOTIDE SEQUENCE [LARGE SCALE GENOMIC DNA]</scope>
    <source>
        <strain evidence="10 11">ALDC</strain>
    </source>
</reference>
<dbReference type="SUPFAM" id="SSF51161">
    <property type="entry name" value="Trimeric LpxA-like enzymes"/>
    <property type="match status" value="1"/>
</dbReference>
<keyword evidence="3 8" id="KW-0441">Lipid A biosynthesis</keyword>
<dbReference type="UniPathway" id="UPA00359">
    <property type="reaction ID" value="UER00477"/>
</dbReference>
<dbReference type="InterPro" id="IPR001451">
    <property type="entry name" value="Hexapep"/>
</dbReference>
<evidence type="ECO:0000256" key="6">
    <source>
        <dbReference type="ARBA" id="ARBA00023098"/>
    </source>
</evidence>
<dbReference type="InterPro" id="IPR011004">
    <property type="entry name" value="Trimer_LpxA-like_sf"/>
</dbReference>
<dbReference type="Gene3D" id="1.20.1180.10">
    <property type="entry name" value="Udp N-acetylglucosamine O-acyltransferase, C-terminal domain"/>
    <property type="match status" value="1"/>
</dbReference>
<proteinExistence type="inferred from homology"/>
<keyword evidence="5 8" id="KW-0677">Repeat</keyword>
<evidence type="ECO:0000256" key="8">
    <source>
        <dbReference type="HAMAP-Rule" id="MF_00387"/>
    </source>
</evidence>
<dbReference type="EMBL" id="CP040098">
    <property type="protein sequence ID" value="QCQ23572.1"/>
    <property type="molecule type" value="Genomic_DNA"/>
</dbReference>
<dbReference type="InterPro" id="IPR018357">
    <property type="entry name" value="Hexapep_transf_CS"/>
</dbReference>
<evidence type="ECO:0000256" key="5">
    <source>
        <dbReference type="ARBA" id="ARBA00022737"/>
    </source>
</evidence>
<name>A0A4P8LA91_9BACT</name>
<comment type="catalytic activity">
    <reaction evidence="8">
        <text>a (3R)-hydroxyacyl-[ACP] + UDP-N-acetyl-alpha-D-glucosamine = a UDP-3-O-[(3R)-3-hydroxyacyl]-N-acetyl-alpha-D-glucosamine + holo-[ACP]</text>
        <dbReference type="Rhea" id="RHEA:67812"/>
        <dbReference type="Rhea" id="RHEA-COMP:9685"/>
        <dbReference type="Rhea" id="RHEA-COMP:9945"/>
        <dbReference type="ChEBI" id="CHEBI:57705"/>
        <dbReference type="ChEBI" id="CHEBI:64479"/>
        <dbReference type="ChEBI" id="CHEBI:78827"/>
        <dbReference type="ChEBI" id="CHEBI:173225"/>
        <dbReference type="EC" id="2.3.1.129"/>
    </reaction>
</comment>
<comment type="function">
    <text evidence="8">Involved in the biosynthesis of lipid A, a phosphorylated glycolipid that anchors the lipopolysaccharide to the outer membrane of the cell.</text>
</comment>
<dbReference type="EC" id="2.3.1.129" evidence="8"/>
<evidence type="ECO:0000256" key="7">
    <source>
        <dbReference type="ARBA" id="ARBA00023315"/>
    </source>
</evidence>
<dbReference type="KEGG" id="dax:FDQ92_13040"/>
<keyword evidence="7 8" id="KW-0012">Acyltransferase</keyword>
<dbReference type="Pfam" id="PF00132">
    <property type="entry name" value="Hexapep"/>
    <property type="match status" value="2"/>
</dbReference>
<dbReference type="Gene3D" id="2.160.10.10">
    <property type="entry name" value="Hexapeptide repeat proteins"/>
    <property type="match status" value="1"/>
</dbReference>
<dbReference type="PANTHER" id="PTHR43480:SF1">
    <property type="entry name" value="ACYL-[ACYL-CARRIER-PROTEIN]--UDP-N-ACETYLGLUCOSAMINE O-ACYLTRANSFERASE, MITOCHONDRIAL-RELATED"/>
    <property type="match status" value="1"/>
</dbReference>
<evidence type="ECO:0000313" key="10">
    <source>
        <dbReference type="EMBL" id="QCQ23572.1"/>
    </source>
</evidence>
<feature type="domain" description="UDP N-acetylglucosamine O-acyltransferase C-terminal" evidence="9">
    <location>
        <begin position="175"/>
        <end position="255"/>
    </location>
</feature>
<dbReference type="NCBIfam" id="NF003657">
    <property type="entry name" value="PRK05289.1"/>
    <property type="match status" value="1"/>
</dbReference>
<dbReference type="AlphaFoldDB" id="A0A4P8LA91"/>
<evidence type="ECO:0000313" key="11">
    <source>
        <dbReference type="Proteomes" id="UP000298602"/>
    </source>
</evidence>
<keyword evidence="6 8" id="KW-0443">Lipid metabolism</keyword>
<evidence type="ECO:0000259" key="9">
    <source>
        <dbReference type="Pfam" id="PF13720"/>
    </source>
</evidence>
<dbReference type="GO" id="GO:0016020">
    <property type="term" value="C:membrane"/>
    <property type="evidence" value="ECO:0007669"/>
    <property type="project" value="GOC"/>
</dbReference>
<evidence type="ECO:0000256" key="4">
    <source>
        <dbReference type="ARBA" id="ARBA00022679"/>
    </source>
</evidence>
<comment type="similarity">
    <text evidence="8">Belongs to the transferase hexapeptide repeat family. LpxA subfamily.</text>
</comment>
<keyword evidence="4 8" id="KW-0808">Transferase</keyword>
<dbReference type="GO" id="GO:0009245">
    <property type="term" value="P:lipid A biosynthetic process"/>
    <property type="evidence" value="ECO:0007669"/>
    <property type="project" value="UniProtKB-UniRule"/>
</dbReference>
<keyword evidence="11" id="KW-1185">Reference proteome</keyword>
<dbReference type="InterPro" id="IPR037157">
    <property type="entry name" value="Acetyltransf_C_sf"/>
</dbReference>
<accession>A0A4P8LA91</accession>
<comment type="pathway">
    <text evidence="8">Glycolipid biosynthesis; lipid IV(A) biosynthesis; lipid IV(A) from (3R)-3-hydroxytetradecanoyl-[acyl-carrier-protein] and UDP-N-acetyl-alpha-D-glucosamine: step 1/6.</text>
</comment>